<evidence type="ECO:0000256" key="4">
    <source>
        <dbReference type="ARBA" id="ARBA00022475"/>
    </source>
</evidence>
<keyword evidence="8 10" id="KW-1133">Transmembrane helix</keyword>
<accession>A0A1I7NQJ4</accession>
<evidence type="ECO:0000256" key="7">
    <source>
        <dbReference type="ARBA" id="ARBA00022927"/>
    </source>
</evidence>
<keyword evidence="13" id="KW-1185">Reference proteome</keyword>
<evidence type="ECO:0000259" key="11">
    <source>
        <dbReference type="Pfam" id="PF21687"/>
    </source>
</evidence>
<evidence type="ECO:0000256" key="9">
    <source>
        <dbReference type="ARBA" id="ARBA00023136"/>
    </source>
</evidence>
<dbReference type="AlphaFoldDB" id="A0A1I7NQJ4"/>
<organism evidence="12 13">
    <name type="scientific">Hyphomicrobium facile</name>
    <dbReference type="NCBI Taxonomy" id="51670"/>
    <lineage>
        <taxon>Bacteria</taxon>
        <taxon>Pseudomonadati</taxon>
        <taxon>Pseudomonadota</taxon>
        <taxon>Alphaproteobacteria</taxon>
        <taxon>Hyphomicrobiales</taxon>
        <taxon>Hyphomicrobiaceae</taxon>
        <taxon>Hyphomicrobium</taxon>
    </lineage>
</organism>
<dbReference type="SUPFAM" id="SSF158544">
    <property type="entry name" value="GspK insert domain-like"/>
    <property type="match status" value="1"/>
</dbReference>
<dbReference type="STRING" id="51670.SAMN04488557_2922"/>
<keyword evidence="5" id="KW-0997">Cell inner membrane</keyword>
<evidence type="ECO:0000256" key="6">
    <source>
        <dbReference type="ARBA" id="ARBA00022692"/>
    </source>
</evidence>
<keyword evidence="7" id="KW-0653">Protein transport</keyword>
<dbReference type="Proteomes" id="UP000199423">
    <property type="component" value="Unassembled WGS sequence"/>
</dbReference>
<dbReference type="RefSeq" id="WP_092868463.1">
    <property type="nucleotide sequence ID" value="NZ_FPCH01000003.1"/>
</dbReference>
<evidence type="ECO:0000256" key="1">
    <source>
        <dbReference type="ARBA" id="ARBA00004533"/>
    </source>
</evidence>
<keyword evidence="3" id="KW-0813">Transport</keyword>
<keyword evidence="6 10" id="KW-0812">Transmembrane</keyword>
<proteinExistence type="inferred from homology"/>
<dbReference type="OrthoDB" id="8084719at2"/>
<dbReference type="Gene3D" id="1.10.40.60">
    <property type="entry name" value="EpsJ-like"/>
    <property type="match status" value="1"/>
</dbReference>
<evidence type="ECO:0000256" key="10">
    <source>
        <dbReference type="SAM" id="Phobius"/>
    </source>
</evidence>
<name>A0A1I7NQJ4_9HYPH</name>
<reference evidence="13" key="1">
    <citation type="submission" date="2016-10" db="EMBL/GenBank/DDBJ databases">
        <authorList>
            <person name="Varghese N."/>
            <person name="Submissions S."/>
        </authorList>
    </citation>
    <scope>NUCLEOTIDE SEQUENCE [LARGE SCALE GENOMIC DNA]</scope>
    <source>
        <strain evidence="13">DSM 1565</strain>
    </source>
</reference>
<dbReference type="GO" id="GO:0009306">
    <property type="term" value="P:protein secretion"/>
    <property type="evidence" value="ECO:0007669"/>
    <property type="project" value="InterPro"/>
</dbReference>
<dbReference type="PANTHER" id="PTHR38831">
    <property type="entry name" value="TYPE II SECRETION SYSTEM PROTEIN K"/>
    <property type="match status" value="1"/>
</dbReference>
<protein>
    <submittedName>
        <fullName evidence="12">Type II secretion system protein K (GspK)</fullName>
    </submittedName>
</protein>
<dbReference type="InterPro" id="IPR005628">
    <property type="entry name" value="GspK"/>
</dbReference>
<dbReference type="EMBL" id="FPCH01000003">
    <property type="protein sequence ID" value="SFV36961.1"/>
    <property type="molecule type" value="Genomic_DNA"/>
</dbReference>
<evidence type="ECO:0000256" key="2">
    <source>
        <dbReference type="ARBA" id="ARBA00007246"/>
    </source>
</evidence>
<evidence type="ECO:0000313" key="12">
    <source>
        <dbReference type="EMBL" id="SFV36961.1"/>
    </source>
</evidence>
<feature type="transmembrane region" description="Helical" evidence="10">
    <location>
        <begin position="20"/>
        <end position="39"/>
    </location>
</feature>
<evidence type="ECO:0000256" key="5">
    <source>
        <dbReference type="ARBA" id="ARBA00022519"/>
    </source>
</evidence>
<dbReference type="InterPro" id="IPR049031">
    <property type="entry name" value="T2SSK_SAM-like_1st"/>
</dbReference>
<dbReference type="PANTHER" id="PTHR38831:SF2">
    <property type="entry name" value="TYPE II SECRETION SYSTEM PROTEIN K"/>
    <property type="match status" value="1"/>
</dbReference>
<feature type="domain" description="T2SS protein K first SAM-like" evidence="11">
    <location>
        <begin position="115"/>
        <end position="202"/>
    </location>
</feature>
<evidence type="ECO:0000313" key="13">
    <source>
        <dbReference type="Proteomes" id="UP000199423"/>
    </source>
</evidence>
<comment type="similarity">
    <text evidence="2">Belongs to the GSP K family.</text>
</comment>
<comment type="subcellular location">
    <subcellularLocation>
        <location evidence="1">Cell inner membrane</location>
    </subcellularLocation>
</comment>
<evidence type="ECO:0000256" key="8">
    <source>
        <dbReference type="ARBA" id="ARBA00022989"/>
    </source>
</evidence>
<keyword evidence="9 10" id="KW-0472">Membrane</keyword>
<dbReference type="GO" id="GO:0005886">
    <property type="term" value="C:plasma membrane"/>
    <property type="evidence" value="ECO:0007669"/>
    <property type="project" value="UniProtKB-SubCell"/>
</dbReference>
<dbReference type="InterPro" id="IPR038072">
    <property type="entry name" value="GspK_central_sf"/>
</dbReference>
<keyword evidence="4" id="KW-1003">Cell membrane</keyword>
<sequence length="301" mass="31661">MGMAATLVRPGTDDRRDGGFILLPVLFTLALLALVSIVLSRTVATDIKQNANILRGAEVGELSDGIARLTIRYLVGKSGDIDRIGSFRLNGTPVSCAVSNKVATISVNAAAGLIDINSASNDVLEALFSHVGADNPKSLTAAVIDFRDADAETSPGGAEAPEYQAAGLAHRPQNAPFLTVGELDQVLGMTPEVLARARSLVTTHSGRSAPDITIASPEVLALSLPAQVSNRPDRRSLRIRVSVRSSKNAKVGFTREAAILLEPRVRGGFLLKEWRKGDQLIGNAGSDELDSCVYSVLAAGN</sequence>
<gene>
    <name evidence="12" type="ORF">SAMN04488557_2922</name>
</gene>
<evidence type="ECO:0000256" key="3">
    <source>
        <dbReference type="ARBA" id="ARBA00022448"/>
    </source>
</evidence>
<dbReference type="Pfam" id="PF21687">
    <property type="entry name" value="T2SSK_1st"/>
    <property type="match status" value="1"/>
</dbReference>